<organism evidence="2 3">
    <name type="scientific">Nocardia ninae NBRC 108245</name>
    <dbReference type="NCBI Taxonomy" id="1210091"/>
    <lineage>
        <taxon>Bacteria</taxon>
        <taxon>Bacillati</taxon>
        <taxon>Actinomycetota</taxon>
        <taxon>Actinomycetes</taxon>
        <taxon>Mycobacteriales</taxon>
        <taxon>Nocardiaceae</taxon>
        <taxon>Nocardia</taxon>
    </lineage>
</organism>
<gene>
    <name evidence="2" type="ORF">NN4_13460</name>
</gene>
<dbReference type="RefSeq" id="WP_186818301.1">
    <property type="nucleotide sequence ID" value="NZ_BJXA01000005.1"/>
</dbReference>
<name>A0A511M9D5_9NOCA</name>
<evidence type="ECO:0000313" key="2">
    <source>
        <dbReference type="EMBL" id="GEM36827.1"/>
    </source>
</evidence>
<reference evidence="2 3" key="1">
    <citation type="submission" date="2019-07" db="EMBL/GenBank/DDBJ databases">
        <title>Whole genome shotgun sequence of Nocardia ninae NBRC 108245.</title>
        <authorList>
            <person name="Hosoyama A."/>
            <person name="Uohara A."/>
            <person name="Ohji S."/>
            <person name="Ichikawa N."/>
        </authorList>
    </citation>
    <scope>NUCLEOTIDE SEQUENCE [LARGE SCALE GENOMIC DNA]</scope>
    <source>
        <strain evidence="2 3">NBRC 108245</strain>
    </source>
</reference>
<evidence type="ECO:0000313" key="3">
    <source>
        <dbReference type="Proteomes" id="UP000321424"/>
    </source>
</evidence>
<accession>A0A511M9D5</accession>
<keyword evidence="3" id="KW-1185">Reference proteome</keyword>
<dbReference type="Pfam" id="PF18065">
    <property type="entry name" value="PatG_C"/>
    <property type="match status" value="1"/>
</dbReference>
<evidence type="ECO:0000259" key="1">
    <source>
        <dbReference type="Pfam" id="PF18065"/>
    </source>
</evidence>
<dbReference type="InterPro" id="IPR040636">
    <property type="entry name" value="PatG_C"/>
</dbReference>
<dbReference type="EMBL" id="BJXA01000005">
    <property type="protein sequence ID" value="GEM36827.1"/>
    <property type="molecule type" value="Genomic_DNA"/>
</dbReference>
<feature type="domain" description="PatG C-terminal" evidence="1">
    <location>
        <begin position="187"/>
        <end position="295"/>
    </location>
</feature>
<dbReference type="Proteomes" id="UP000321424">
    <property type="component" value="Unassembled WGS sequence"/>
</dbReference>
<protein>
    <recommendedName>
        <fullName evidence="1">PatG C-terminal domain-containing protein</fullName>
    </recommendedName>
</protein>
<proteinExistence type="predicted"/>
<sequence>MDTAPATAELDSPADTHLDRIEPAHTPHEVPCPTCSGQTAALRLSDVYAIGRIEARFPSLAVEKEFAQSIGRAVTDGQTDRETFATVLSDPDNRYLARALCWVLTIRELETYIVLPRDPSDLDRLIEALRPRPSPGDLDVVIGTRGPLAAPAMCNGLVVPVVHFDQLYSFDRAELMGALPRSEGVGDDQFTAAAELVLDRILHIADNAGATDEHRALNYLAMRYSEIYRRTATQFEANFSLTGVDVRPSSLGGGRSIVDCIFSYTDRRTSFTEKYFVAVDVTERFPFLIGSLGPYYDRTSTY</sequence>
<comment type="caution">
    <text evidence="2">The sequence shown here is derived from an EMBL/GenBank/DDBJ whole genome shotgun (WGS) entry which is preliminary data.</text>
</comment>
<dbReference type="AlphaFoldDB" id="A0A511M9D5"/>